<evidence type="ECO:0000256" key="2">
    <source>
        <dbReference type="SAM" id="SignalP"/>
    </source>
</evidence>
<feature type="compositionally biased region" description="Polar residues" evidence="1">
    <location>
        <begin position="55"/>
        <end position="68"/>
    </location>
</feature>
<organism evidence="3 4">
    <name type="scientific">Protea cynaroides</name>
    <dbReference type="NCBI Taxonomy" id="273540"/>
    <lineage>
        <taxon>Eukaryota</taxon>
        <taxon>Viridiplantae</taxon>
        <taxon>Streptophyta</taxon>
        <taxon>Embryophyta</taxon>
        <taxon>Tracheophyta</taxon>
        <taxon>Spermatophyta</taxon>
        <taxon>Magnoliopsida</taxon>
        <taxon>Proteales</taxon>
        <taxon>Proteaceae</taxon>
        <taxon>Protea</taxon>
    </lineage>
</organism>
<dbReference type="Proteomes" id="UP001141806">
    <property type="component" value="Unassembled WGS sequence"/>
</dbReference>
<sequence>MKQLRKVCVFAIVVVLLLSIQPYEASCRVLKKEEEEWMKKGLPPVLDMESLPKGDSSTSEPSGCTNIPGQARRSFDGDQWLMKHDLVFHSLPEGNEPPSGPSACTNIPGTKVGICPPSSINSKKFARGARVEAPINFR</sequence>
<dbReference type="PANTHER" id="PTHR33592:SF10">
    <property type="entry name" value="TRANSMEMBRANE PROTEIN"/>
    <property type="match status" value="1"/>
</dbReference>
<feature type="signal peptide" evidence="2">
    <location>
        <begin position="1"/>
        <end position="25"/>
    </location>
</feature>
<gene>
    <name evidence="3" type="ORF">NE237_015152</name>
</gene>
<protein>
    <submittedName>
        <fullName evidence="3">Uncharacterized protein</fullName>
    </submittedName>
</protein>
<comment type="caution">
    <text evidence="3">The sequence shown here is derived from an EMBL/GenBank/DDBJ whole genome shotgun (WGS) entry which is preliminary data.</text>
</comment>
<evidence type="ECO:0000313" key="4">
    <source>
        <dbReference type="Proteomes" id="UP001141806"/>
    </source>
</evidence>
<name>A0A9Q0KDP6_9MAGN</name>
<feature type="region of interest" description="Disordered" evidence="1">
    <location>
        <begin position="41"/>
        <end position="73"/>
    </location>
</feature>
<accession>A0A9Q0KDP6</accession>
<proteinExistence type="predicted"/>
<evidence type="ECO:0000313" key="3">
    <source>
        <dbReference type="EMBL" id="KAJ4968451.1"/>
    </source>
</evidence>
<dbReference type="AlphaFoldDB" id="A0A9Q0KDP6"/>
<dbReference type="PANTHER" id="PTHR33592">
    <property type="entry name" value="TRANSMEMBRANE PROTEIN"/>
    <property type="match status" value="1"/>
</dbReference>
<reference evidence="3" key="1">
    <citation type="journal article" date="2023" name="Plant J.">
        <title>The genome of the king protea, Protea cynaroides.</title>
        <authorList>
            <person name="Chang J."/>
            <person name="Duong T.A."/>
            <person name="Schoeman C."/>
            <person name="Ma X."/>
            <person name="Roodt D."/>
            <person name="Barker N."/>
            <person name="Li Z."/>
            <person name="Van de Peer Y."/>
            <person name="Mizrachi E."/>
        </authorList>
    </citation>
    <scope>NUCLEOTIDE SEQUENCE</scope>
    <source>
        <tissue evidence="3">Young leaves</tissue>
    </source>
</reference>
<keyword evidence="4" id="KW-1185">Reference proteome</keyword>
<keyword evidence="2" id="KW-0732">Signal</keyword>
<evidence type="ECO:0000256" key="1">
    <source>
        <dbReference type="SAM" id="MobiDB-lite"/>
    </source>
</evidence>
<feature type="chain" id="PRO_5040168887" evidence="2">
    <location>
        <begin position="26"/>
        <end position="138"/>
    </location>
</feature>
<dbReference type="EMBL" id="JAMYWD010000006">
    <property type="protein sequence ID" value="KAJ4968451.1"/>
    <property type="molecule type" value="Genomic_DNA"/>
</dbReference>
<dbReference type="OrthoDB" id="976687at2759"/>